<evidence type="ECO:0000256" key="1">
    <source>
        <dbReference type="ARBA" id="ARBA00004613"/>
    </source>
</evidence>
<dbReference type="GO" id="GO:0060320">
    <property type="term" value="P:rejection of self pollen"/>
    <property type="evidence" value="ECO:0007669"/>
    <property type="project" value="UniProtKB-KW"/>
</dbReference>
<protein>
    <recommendedName>
        <fullName evidence="6">S-protein homolog</fullName>
    </recommendedName>
</protein>
<dbReference type="GO" id="GO:0005576">
    <property type="term" value="C:extracellular region"/>
    <property type="evidence" value="ECO:0007669"/>
    <property type="project" value="UniProtKB-SubCell"/>
</dbReference>
<dbReference type="RefSeq" id="XP_018464503.2">
    <property type="nucleotide sequence ID" value="XM_018609001.2"/>
</dbReference>
<organism evidence="7 8">
    <name type="scientific">Raphanus sativus</name>
    <name type="common">Radish</name>
    <name type="synonym">Raphanus raphanistrum var. sativus</name>
    <dbReference type="NCBI Taxonomy" id="3726"/>
    <lineage>
        <taxon>Eukaryota</taxon>
        <taxon>Viridiplantae</taxon>
        <taxon>Streptophyta</taxon>
        <taxon>Embryophyta</taxon>
        <taxon>Tracheophyta</taxon>
        <taxon>Spermatophyta</taxon>
        <taxon>Magnoliopsida</taxon>
        <taxon>eudicotyledons</taxon>
        <taxon>Gunneridae</taxon>
        <taxon>Pentapetalae</taxon>
        <taxon>rosids</taxon>
        <taxon>malvids</taxon>
        <taxon>Brassicales</taxon>
        <taxon>Brassicaceae</taxon>
        <taxon>Brassiceae</taxon>
        <taxon>Raphanus</taxon>
    </lineage>
</organism>
<evidence type="ECO:0000256" key="2">
    <source>
        <dbReference type="ARBA" id="ARBA00005581"/>
    </source>
</evidence>
<keyword evidence="7" id="KW-1185">Reference proteome</keyword>
<keyword evidence="3 6" id="KW-0713">Self-incompatibility</keyword>
<evidence type="ECO:0000313" key="8">
    <source>
        <dbReference type="RefSeq" id="XP_018464503.2"/>
    </source>
</evidence>
<name>A0A6J0LXI6_RAPSA</name>
<proteinExistence type="inferred from homology"/>
<reference evidence="7" key="1">
    <citation type="journal article" date="2019" name="Database">
        <title>The radish genome database (RadishGD): an integrated information resource for radish genomics.</title>
        <authorList>
            <person name="Yu H.J."/>
            <person name="Baek S."/>
            <person name="Lee Y.J."/>
            <person name="Cho A."/>
            <person name="Mun J.H."/>
        </authorList>
    </citation>
    <scope>NUCLEOTIDE SEQUENCE [LARGE SCALE GENOMIC DNA]</scope>
    <source>
        <strain evidence="7">cv. WK10039</strain>
    </source>
</reference>
<accession>A0A6J0LXI6</accession>
<gene>
    <name evidence="8" type="primary">LOC108835776</name>
</gene>
<evidence type="ECO:0000256" key="3">
    <source>
        <dbReference type="ARBA" id="ARBA00022471"/>
    </source>
</evidence>
<dbReference type="OrthoDB" id="1900999at2759"/>
<comment type="similarity">
    <text evidence="2 6">Belongs to the plant self-incompatibility (S1) protein family.</text>
</comment>
<evidence type="ECO:0000256" key="5">
    <source>
        <dbReference type="ARBA" id="ARBA00022729"/>
    </source>
</evidence>
<evidence type="ECO:0000256" key="6">
    <source>
        <dbReference type="RuleBase" id="RU367044"/>
    </source>
</evidence>
<comment type="subcellular location">
    <subcellularLocation>
        <location evidence="1 6">Secreted</location>
    </subcellularLocation>
</comment>
<dbReference type="KEGG" id="rsz:108835776"/>
<dbReference type="Pfam" id="PF05938">
    <property type="entry name" value="Self-incomp_S1"/>
    <property type="match status" value="1"/>
</dbReference>
<dbReference type="Proteomes" id="UP000504610">
    <property type="component" value="Chromosome 2"/>
</dbReference>
<sequence>MKNSLKFCVAFLIMVLLFDPSHELPPFWPRTVLTMTNNLGGPLLTVHCKSKDNDLGVQKLAANTDYHFSFQPNIWKSTLFFCSFQWNNQVKHFDIFDAQRDQDDGYKFTWTIKPDGPCKLGKKVKCFPWK</sequence>
<keyword evidence="4 6" id="KW-0964">Secreted</keyword>
<reference evidence="8" key="2">
    <citation type="submission" date="2025-08" db="UniProtKB">
        <authorList>
            <consortium name="RefSeq"/>
        </authorList>
    </citation>
    <scope>IDENTIFICATION</scope>
    <source>
        <tissue evidence="8">Leaf</tissue>
    </source>
</reference>
<evidence type="ECO:0000256" key="4">
    <source>
        <dbReference type="ARBA" id="ARBA00022525"/>
    </source>
</evidence>
<dbReference type="InterPro" id="IPR010264">
    <property type="entry name" value="Self-incomp_S1"/>
</dbReference>
<feature type="chain" id="PRO_5041011809" description="S-protein homolog" evidence="6">
    <location>
        <begin position="24"/>
        <end position="130"/>
    </location>
</feature>
<feature type="signal peptide" evidence="6">
    <location>
        <begin position="1"/>
        <end position="23"/>
    </location>
</feature>
<evidence type="ECO:0000313" key="7">
    <source>
        <dbReference type="Proteomes" id="UP000504610"/>
    </source>
</evidence>
<dbReference type="PANTHER" id="PTHR31232">
    <property type="match status" value="1"/>
</dbReference>
<dbReference type="GeneID" id="108835776"/>
<dbReference type="AlphaFoldDB" id="A0A6J0LXI6"/>
<dbReference type="PANTHER" id="PTHR31232:SF123">
    <property type="entry name" value="S-PROTEIN HOMOLOG"/>
    <property type="match status" value="1"/>
</dbReference>
<keyword evidence="5 6" id="KW-0732">Signal</keyword>